<keyword evidence="2" id="KW-1185">Reference proteome</keyword>
<accession>A0AAW1DBL0</accession>
<dbReference type="AlphaFoldDB" id="A0AAW1DBL0"/>
<evidence type="ECO:0000313" key="2">
    <source>
        <dbReference type="Proteomes" id="UP001461498"/>
    </source>
</evidence>
<organism evidence="1 2">
    <name type="scientific">Rhynocoris fuscipes</name>
    <dbReference type="NCBI Taxonomy" id="488301"/>
    <lineage>
        <taxon>Eukaryota</taxon>
        <taxon>Metazoa</taxon>
        <taxon>Ecdysozoa</taxon>
        <taxon>Arthropoda</taxon>
        <taxon>Hexapoda</taxon>
        <taxon>Insecta</taxon>
        <taxon>Pterygota</taxon>
        <taxon>Neoptera</taxon>
        <taxon>Paraneoptera</taxon>
        <taxon>Hemiptera</taxon>
        <taxon>Heteroptera</taxon>
        <taxon>Panheteroptera</taxon>
        <taxon>Cimicomorpha</taxon>
        <taxon>Reduviidae</taxon>
        <taxon>Harpactorinae</taxon>
        <taxon>Harpactorini</taxon>
        <taxon>Rhynocoris</taxon>
    </lineage>
</organism>
<gene>
    <name evidence="1" type="ORF">O3M35_009739</name>
</gene>
<proteinExistence type="predicted"/>
<comment type="caution">
    <text evidence="1">The sequence shown here is derived from an EMBL/GenBank/DDBJ whole genome shotgun (WGS) entry which is preliminary data.</text>
</comment>
<name>A0AAW1DBL0_9HEMI</name>
<dbReference type="Proteomes" id="UP001461498">
    <property type="component" value="Unassembled WGS sequence"/>
</dbReference>
<protein>
    <submittedName>
        <fullName evidence="1">Uncharacterized protein</fullName>
    </submittedName>
</protein>
<sequence>MTLTCCLVVTLFASLEFTFTFYISAFLNILQNYLETKGINDKSIYQYHNVLIK</sequence>
<evidence type="ECO:0000313" key="1">
    <source>
        <dbReference type="EMBL" id="KAK9505755.1"/>
    </source>
</evidence>
<dbReference type="EMBL" id="JAPXFL010000006">
    <property type="protein sequence ID" value="KAK9505755.1"/>
    <property type="molecule type" value="Genomic_DNA"/>
</dbReference>
<reference evidence="1 2" key="1">
    <citation type="submission" date="2022-12" db="EMBL/GenBank/DDBJ databases">
        <title>Chromosome-level genome assembly of true bugs.</title>
        <authorList>
            <person name="Ma L."/>
            <person name="Li H."/>
        </authorList>
    </citation>
    <scope>NUCLEOTIDE SEQUENCE [LARGE SCALE GENOMIC DNA]</scope>
    <source>
        <strain evidence="1">Lab_2022b</strain>
    </source>
</reference>